<keyword evidence="1" id="KW-0812">Transmembrane</keyword>
<keyword evidence="1" id="KW-0472">Membrane</keyword>
<organism evidence="2 3">
    <name type="scientific">Prorocentrum cordatum</name>
    <dbReference type="NCBI Taxonomy" id="2364126"/>
    <lineage>
        <taxon>Eukaryota</taxon>
        <taxon>Sar</taxon>
        <taxon>Alveolata</taxon>
        <taxon>Dinophyceae</taxon>
        <taxon>Prorocentrales</taxon>
        <taxon>Prorocentraceae</taxon>
        <taxon>Prorocentrum</taxon>
    </lineage>
</organism>
<gene>
    <name evidence="2" type="ORF">PCOR1329_LOCUS186</name>
</gene>
<keyword evidence="1" id="KW-1133">Transmembrane helix</keyword>
<comment type="caution">
    <text evidence="2">The sequence shown here is derived from an EMBL/GenBank/DDBJ whole genome shotgun (WGS) entry which is preliminary data.</text>
</comment>
<proteinExistence type="predicted"/>
<name>A0ABN9PDR6_9DINO</name>
<sequence length="228" mass="24231">VNIWELILVPWTCLLLILVCYLLAGSHGQVAAMWLVPTVMIGLSVAFINWHYKLGNNAEVVLGLLCITAVLIGLVVGVYAAVKTLSEYRRLSMGASYFNVLASEPAAGRVDGATFMFVNGTAVDQSRAFGYTDIYSSSATMYCVAPVVSQDGGKLSTISFWVAGTDCCEARGNFYCGEATIAGASGALMQPQAMQNSEGFRHAITGANSAYRCPELSTPGVVIQSECI</sequence>
<feature type="transmembrane region" description="Helical" evidence="1">
    <location>
        <begin position="60"/>
        <end position="82"/>
    </location>
</feature>
<evidence type="ECO:0000256" key="1">
    <source>
        <dbReference type="SAM" id="Phobius"/>
    </source>
</evidence>
<accession>A0ABN9PDR6</accession>
<reference evidence="2" key="1">
    <citation type="submission" date="2023-10" db="EMBL/GenBank/DDBJ databases">
        <authorList>
            <person name="Chen Y."/>
            <person name="Shah S."/>
            <person name="Dougan E. K."/>
            <person name="Thang M."/>
            <person name="Chan C."/>
        </authorList>
    </citation>
    <scope>NUCLEOTIDE SEQUENCE [LARGE SCALE GENOMIC DNA]</scope>
</reference>
<protein>
    <submittedName>
        <fullName evidence="2">Uncharacterized protein</fullName>
    </submittedName>
</protein>
<evidence type="ECO:0000313" key="2">
    <source>
        <dbReference type="EMBL" id="CAK0788249.1"/>
    </source>
</evidence>
<evidence type="ECO:0000313" key="3">
    <source>
        <dbReference type="Proteomes" id="UP001189429"/>
    </source>
</evidence>
<dbReference type="Proteomes" id="UP001189429">
    <property type="component" value="Unassembled WGS sequence"/>
</dbReference>
<feature type="transmembrane region" description="Helical" evidence="1">
    <location>
        <begin position="31"/>
        <end position="48"/>
    </location>
</feature>
<keyword evidence="3" id="KW-1185">Reference proteome</keyword>
<feature type="transmembrane region" description="Helical" evidence="1">
    <location>
        <begin position="6"/>
        <end position="24"/>
    </location>
</feature>
<dbReference type="EMBL" id="CAUYUJ010000015">
    <property type="protein sequence ID" value="CAK0788249.1"/>
    <property type="molecule type" value="Genomic_DNA"/>
</dbReference>
<feature type="non-terminal residue" evidence="2">
    <location>
        <position position="1"/>
    </location>
</feature>